<feature type="compositionally biased region" description="Basic and acidic residues" evidence="1">
    <location>
        <begin position="105"/>
        <end position="126"/>
    </location>
</feature>
<accession>A0AAQ3K5P4</accession>
<sequence length="134" mass="14901">MKRSCGFTANLPVDEMAIAVGRKNSALDVEVVIMVRHEGDYLGLIGLGVQVLDAGSNLVYGVLAPLLDLLRLADVIELVVDLQHPVCHHASTRQKNQVRISWIQGREKEPNNSTKNEELRTKECSHHRLPITTE</sequence>
<evidence type="ECO:0000256" key="1">
    <source>
        <dbReference type="SAM" id="MobiDB-lite"/>
    </source>
</evidence>
<gene>
    <name evidence="2" type="ORF">Cni_G11242</name>
</gene>
<dbReference type="AlphaFoldDB" id="A0AAQ3K5P4"/>
<evidence type="ECO:0000313" key="2">
    <source>
        <dbReference type="EMBL" id="WOL02523.1"/>
    </source>
</evidence>
<dbReference type="EMBL" id="CP136892">
    <property type="protein sequence ID" value="WOL02523.1"/>
    <property type="molecule type" value="Genomic_DNA"/>
</dbReference>
<dbReference type="Proteomes" id="UP001327560">
    <property type="component" value="Chromosome 3"/>
</dbReference>
<evidence type="ECO:0000313" key="3">
    <source>
        <dbReference type="Proteomes" id="UP001327560"/>
    </source>
</evidence>
<feature type="region of interest" description="Disordered" evidence="1">
    <location>
        <begin position="104"/>
        <end position="134"/>
    </location>
</feature>
<reference evidence="2 3" key="1">
    <citation type="submission" date="2023-10" db="EMBL/GenBank/DDBJ databases">
        <title>Chromosome-scale genome assembly provides insights into flower coloration mechanisms of Canna indica.</title>
        <authorList>
            <person name="Li C."/>
        </authorList>
    </citation>
    <scope>NUCLEOTIDE SEQUENCE [LARGE SCALE GENOMIC DNA]</scope>
    <source>
        <tissue evidence="2">Flower</tissue>
    </source>
</reference>
<keyword evidence="3" id="KW-1185">Reference proteome</keyword>
<organism evidence="2 3">
    <name type="scientific">Canna indica</name>
    <name type="common">Indian-shot</name>
    <dbReference type="NCBI Taxonomy" id="4628"/>
    <lineage>
        <taxon>Eukaryota</taxon>
        <taxon>Viridiplantae</taxon>
        <taxon>Streptophyta</taxon>
        <taxon>Embryophyta</taxon>
        <taxon>Tracheophyta</taxon>
        <taxon>Spermatophyta</taxon>
        <taxon>Magnoliopsida</taxon>
        <taxon>Liliopsida</taxon>
        <taxon>Zingiberales</taxon>
        <taxon>Cannaceae</taxon>
        <taxon>Canna</taxon>
    </lineage>
</organism>
<proteinExistence type="predicted"/>
<name>A0AAQ3K5P4_9LILI</name>
<protein>
    <submittedName>
        <fullName evidence="2">Uncharacterized protein</fullName>
    </submittedName>
</protein>